<protein>
    <submittedName>
        <fullName evidence="2">SEC-C motif-containing protein</fullName>
    </submittedName>
</protein>
<feature type="domain" description="YchJ-like middle NTF2-like" evidence="1">
    <location>
        <begin position="30"/>
        <end position="123"/>
    </location>
</feature>
<name>A0A1H3BUY1_9FLAO</name>
<dbReference type="PANTHER" id="PTHR33747">
    <property type="entry name" value="UPF0225 PROTEIN SCO1677"/>
    <property type="match status" value="1"/>
</dbReference>
<sequence length="126" mass="14742">MKELACHCGSQINFDDCCKQYLDGTQNVPTAVALMRSRYSAYATHNADYLVATTHISTRKDHNKNDILDWSQSNQWMKLEVLQATDNTVEFKAFYLDNMMQMQMHHEYSTFKMESGKWFYVDGTFN</sequence>
<keyword evidence="3" id="KW-1185">Reference proteome</keyword>
<dbReference type="AlphaFoldDB" id="A0A1H3BUY1"/>
<evidence type="ECO:0000313" key="2">
    <source>
        <dbReference type="EMBL" id="SDX45822.1"/>
    </source>
</evidence>
<dbReference type="RefSeq" id="WP_091433477.1">
    <property type="nucleotide sequence ID" value="NZ_FNMV01000010.1"/>
</dbReference>
<evidence type="ECO:0000259" key="1">
    <source>
        <dbReference type="Pfam" id="PF17775"/>
    </source>
</evidence>
<dbReference type="SUPFAM" id="SSF54427">
    <property type="entry name" value="NTF2-like"/>
    <property type="match status" value="1"/>
</dbReference>
<dbReference type="Proteomes" id="UP000198569">
    <property type="component" value="Unassembled WGS sequence"/>
</dbReference>
<dbReference type="Pfam" id="PF17775">
    <property type="entry name" value="YchJ_M-like"/>
    <property type="match status" value="1"/>
</dbReference>
<evidence type="ECO:0000313" key="3">
    <source>
        <dbReference type="Proteomes" id="UP000198569"/>
    </source>
</evidence>
<dbReference type="Gene3D" id="3.10.450.50">
    <property type="match status" value="1"/>
</dbReference>
<dbReference type="OrthoDB" id="21421at2"/>
<reference evidence="3" key="1">
    <citation type="submission" date="2016-10" db="EMBL/GenBank/DDBJ databases">
        <authorList>
            <person name="Varghese N."/>
            <person name="Submissions S."/>
        </authorList>
    </citation>
    <scope>NUCLEOTIDE SEQUENCE [LARGE SCALE GENOMIC DNA]</scope>
    <source>
        <strain evidence="3">DSM 15718</strain>
    </source>
</reference>
<proteinExistence type="predicted"/>
<gene>
    <name evidence="2" type="ORF">SAMN05444338_110128</name>
</gene>
<dbReference type="InterPro" id="IPR032710">
    <property type="entry name" value="NTF2-like_dom_sf"/>
</dbReference>
<dbReference type="EMBL" id="FNMV01000010">
    <property type="protein sequence ID" value="SDX45822.1"/>
    <property type="molecule type" value="Genomic_DNA"/>
</dbReference>
<dbReference type="InterPro" id="IPR048469">
    <property type="entry name" value="YchJ-like_M"/>
</dbReference>
<accession>A0A1H3BUY1</accession>
<dbReference type="PANTHER" id="PTHR33747:SF1">
    <property type="entry name" value="ADENYLATE CYCLASE-ASSOCIATED CAP C-TERMINAL DOMAIN-CONTAINING PROTEIN"/>
    <property type="match status" value="1"/>
</dbReference>
<organism evidence="2 3">
    <name type="scientific">Flavobacterium degerlachei</name>
    <dbReference type="NCBI Taxonomy" id="229203"/>
    <lineage>
        <taxon>Bacteria</taxon>
        <taxon>Pseudomonadati</taxon>
        <taxon>Bacteroidota</taxon>
        <taxon>Flavobacteriia</taxon>
        <taxon>Flavobacteriales</taxon>
        <taxon>Flavobacteriaceae</taxon>
        <taxon>Flavobacterium</taxon>
    </lineage>
</organism>
<dbReference type="STRING" id="229203.SAMN05444338_110128"/>